<dbReference type="PANTHER" id="PTHR16487">
    <property type="entry name" value="PPP4R2-RELATED PROTEIN"/>
    <property type="match status" value="1"/>
</dbReference>
<proteinExistence type="inferred from homology"/>
<evidence type="ECO:0000313" key="4">
    <source>
        <dbReference type="Proteomes" id="UP000186594"/>
    </source>
</evidence>
<feature type="compositionally biased region" description="Basic and acidic residues" evidence="2">
    <location>
        <begin position="144"/>
        <end position="154"/>
    </location>
</feature>
<evidence type="ECO:0000313" key="3">
    <source>
        <dbReference type="EMBL" id="OLL27132.1"/>
    </source>
</evidence>
<dbReference type="OMA" id="FAMFEAN"/>
<dbReference type="GO" id="GO:0005737">
    <property type="term" value="C:cytoplasm"/>
    <property type="evidence" value="ECO:0007669"/>
    <property type="project" value="TreeGrafter"/>
</dbReference>
<dbReference type="AlphaFoldDB" id="A0A1U7LX47"/>
<comment type="caution">
    <text evidence="3">The sequence shown here is derived from an EMBL/GenBank/DDBJ whole genome shotgun (WGS) entry which is preliminary data.</text>
</comment>
<dbReference type="EMBL" id="LXFE01000119">
    <property type="protein sequence ID" value="OLL27132.1"/>
    <property type="molecule type" value="Genomic_DNA"/>
</dbReference>
<keyword evidence="4" id="KW-1185">Reference proteome</keyword>
<accession>A0A1U7LX47</accession>
<reference evidence="3 4" key="1">
    <citation type="submission" date="2016-04" db="EMBL/GenBank/DDBJ databases">
        <title>Evolutionary innovation and constraint leading to complex multicellularity in the Ascomycota.</title>
        <authorList>
            <person name="Cisse O."/>
            <person name="Nguyen A."/>
            <person name="Hewitt D.A."/>
            <person name="Jedd G."/>
            <person name="Stajich J.E."/>
        </authorList>
    </citation>
    <scope>NUCLEOTIDE SEQUENCE [LARGE SCALE GENOMIC DNA]</scope>
    <source>
        <strain evidence="3 4">DAH-3</strain>
    </source>
</reference>
<dbReference type="GO" id="GO:0005634">
    <property type="term" value="C:nucleus"/>
    <property type="evidence" value="ECO:0007669"/>
    <property type="project" value="TreeGrafter"/>
</dbReference>
<dbReference type="GO" id="GO:0019888">
    <property type="term" value="F:protein phosphatase regulator activity"/>
    <property type="evidence" value="ECO:0007669"/>
    <property type="project" value="InterPro"/>
</dbReference>
<sequence>MQSDTAILGSIAATGTVTTAWSELLLIIFAMFEANITVFADCPHAGFLIDTIKATLENDFQSAAPFTIQRLAELLMSPTQHYNDLAKYLRAIERVVNVTTTTSDYPLPLLVAETNREDAEDDSLGGARLVPIPFGPQNGNGLHAEGELQKEDKVNGIVPPPEDTRMNRHTAGKETSDSRELDTQPSRTLVSHSNSPKREESTQNEDGEAPMEISTD</sequence>
<evidence type="ECO:0000256" key="1">
    <source>
        <dbReference type="ARBA" id="ARBA00009207"/>
    </source>
</evidence>
<protein>
    <submittedName>
        <fullName evidence="3">Serine/threonine-protein phosphatase 4 regulatory subunit 2</fullName>
    </submittedName>
</protein>
<name>A0A1U7LX47_NEOID</name>
<dbReference type="Proteomes" id="UP000186594">
    <property type="component" value="Unassembled WGS sequence"/>
</dbReference>
<feature type="compositionally biased region" description="Basic and acidic residues" evidence="2">
    <location>
        <begin position="162"/>
        <end position="182"/>
    </location>
</feature>
<dbReference type="STRING" id="1198029.A0A1U7LX47"/>
<gene>
    <name evidence="3" type="ORF">NEOLI_000428</name>
</gene>
<feature type="region of interest" description="Disordered" evidence="2">
    <location>
        <begin position="136"/>
        <end position="216"/>
    </location>
</feature>
<dbReference type="GO" id="GO:0030289">
    <property type="term" value="C:protein phosphatase 4 complex"/>
    <property type="evidence" value="ECO:0007669"/>
    <property type="project" value="InterPro"/>
</dbReference>
<comment type="similarity">
    <text evidence="1">Belongs to the PPP4R2 family.</text>
</comment>
<feature type="compositionally biased region" description="Acidic residues" evidence="2">
    <location>
        <begin position="202"/>
        <end position="216"/>
    </location>
</feature>
<dbReference type="OrthoDB" id="341898at2759"/>
<organism evidence="3 4">
    <name type="scientific">Neolecta irregularis (strain DAH-3)</name>
    <dbReference type="NCBI Taxonomy" id="1198029"/>
    <lineage>
        <taxon>Eukaryota</taxon>
        <taxon>Fungi</taxon>
        <taxon>Dikarya</taxon>
        <taxon>Ascomycota</taxon>
        <taxon>Taphrinomycotina</taxon>
        <taxon>Neolectales</taxon>
        <taxon>Neolectaceae</taxon>
        <taxon>Neolecta</taxon>
    </lineage>
</organism>
<dbReference type="InterPro" id="IPR015267">
    <property type="entry name" value="PPP4R2"/>
</dbReference>
<dbReference type="PANTHER" id="PTHR16487:SF0">
    <property type="entry name" value="PROTEIN PHOSPHATASE 4 REGULATORY SUBUNIT 2-RELATED"/>
    <property type="match status" value="1"/>
</dbReference>
<feature type="compositionally biased region" description="Polar residues" evidence="2">
    <location>
        <begin position="183"/>
        <end position="194"/>
    </location>
</feature>
<dbReference type="Pfam" id="PF09184">
    <property type="entry name" value="PPP4R2"/>
    <property type="match status" value="1"/>
</dbReference>
<evidence type="ECO:0000256" key="2">
    <source>
        <dbReference type="SAM" id="MobiDB-lite"/>
    </source>
</evidence>